<reference evidence="5" key="1">
    <citation type="submission" date="2025-08" db="UniProtKB">
        <authorList>
            <consortium name="RefSeq"/>
        </authorList>
    </citation>
    <scope>IDENTIFICATION</scope>
    <source>
        <tissue evidence="5">Muscle</tissue>
    </source>
</reference>
<dbReference type="GeneID" id="117232737"/>
<keyword evidence="2" id="KW-0677">Repeat</keyword>
<evidence type="ECO:0000313" key="4">
    <source>
        <dbReference type="Proteomes" id="UP000504631"/>
    </source>
</evidence>
<gene>
    <name evidence="5" type="primary">LOC117232737</name>
</gene>
<evidence type="ECO:0000256" key="2">
    <source>
        <dbReference type="ARBA" id="ARBA00022737"/>
    </source>
</evidence>
<dbReference type="GO" id="GO:0005656">
    <property type="term" value="C:nuclear pre-replicative complex"/>
    <property type="evidence" value="ECO:0007669"/>
    <property type="project" value="TreeGrafter"/>
</dbReference>
<dbReference type="InterPro" id="IPR036322">
    <property type="entry name" value="WD40_repeat_dom_sf"/>
</dbReference>
<dbReference type="PROSITE" id="PS50082">
    <property type="entry name" value="WD_REPEATS_2"/>
    <property type="match status" value="2"/>
</dbReference>
<dbReference type="GO" id="GO:0120330">
    <property type="term" value="C:rixosome complex"/>
    <property type="evidence" value="ECO:0007669"/>
    <property type="project" value="TreeGrafter"/>
</dbReference>
<dbReference type="KEGG" id="bvk:117232737"/>
<proteinExistence type="predicted"/>
<dbReference type="PANTHER" id="PTHR18763:SF0">
    <property type="entry name" value="WD REPEAT-CONTAINING PROTEIN 18"/>
    <property type="match status" value="1"/>
</dbReference>
<dbReference type="RefSeq" id="XP_033348232.1">
    <property type="nucleotide sequence ID" value="XM_033492341.1"/>
</dbReference>
<keyword evidence="1 3" id="KW-0853">WD repeat</keyword>
<feature type="repeat" description="WD" evidence="3">
    <location>
        <begin position="122"/>
        <end position="155"/>
    </location>
</feature>
<evidence type="ECO:0000256" key="1">
    <source>
        <dbReference type="ARBA" id="ARBA00022574"/>
    </source>
</evidence>
<dbReference type="SUPFAM" id="SSF50978">
    <property type="entry name" value="WD40 repeat-like"/>
    <property type="match status" value="1"/>
</dbReference>
<dbReference type="PANTHER" id="PTHR18763">
    <property type="entry name" value="WD-REPEAT PROTEIN 18"/>
    <property type="match status" value="1"/>
</dbReference>
<dbReference type="PROSITE" id="PS50294">
    <property type="entry name" value="WD_REPEATS_REGION"/>
    <property type="match status" value="2"/>
</dbReference>
<sequence length="428" mass="47624">MSRIADTREVILTSDSSGEHWSAAVWDHRTGSILSTYKNAGALSHRTLQLLSDSYIVGADLTKPRIHVWPLNSHSPVSNLRLTTPGKVTALNCTPNGAYMVAAISEKLFLWQLCNGRLLKNLSQHYQTVTCLTFSKDGSIFASGAEDGLIFVWSLYRVLNEEHPTPLHAFSHHSLPVKDLQFGHAGARGRLCSVSLDRTCNIYDPGSGLLLLTLVFDVPLTSVSMNARESDLFVGCTNGDIYGFNLHEPPRGIEHHVQVRNDGNSDGVIVFQGHKSSVVSLSISIDCRYLVSGSTSGEVHVWDIASRQILRTIDHKGPITAAFFAKNYDNFRVTNLKPRLQLCNLHRISDDSGKESFIEVISRDRNTTDILDFDLYTEKNIDMAGSEDVTSKKFSEMKDEIDKLKKINAAMYQYSVKHILNKSNIDLT</sequence>
<dbReference type="Pfam" id="PF00400">
    <property type="entry name" value="WD40"/>
    <property type="match status" value="3"/>
</dbReference>
<protein>
    <submittedName>
        <fullName evidence="5">WD repeat-containing protein 18</fullName>
    </submittedName>
</protein>
<dbReference type="InterPro" id="IPR015943">
    <property type="entry name" value="WD40/YVTN_repeat-like_dom_sf"/>
</dbReference>
<dbReference type="GO" id="GO:0006261">
    <property type="term" value="P:DNA-templated DNA replication"/>
    <property type="evidence" value="ECO:0007669"/>
    <property type="project" value="TreeGrafter"/>
</dbReference>
<evidence type="ECO:0000313" key="5">
    <source>
        <dbReference type="RefSeq" id="XP_033348232.1"/>
    </source>
</evidence>
<dbReference type="SMART" id="SM00320">
    <property type="entry name" value="WD40"/>
    <property type="match status" value="5"/>
</dbReference>
<dbReference type="InterPro" id="IPR001680">
    <property type="entry name" value="WD40_rpt"/>
</dbReference>
<evidence type="ECO:0000256" key="3">
    <source>
        <dbReference type="PROSITE-ProRule" id="PRU00221"/>
    </source>
</evidence>
<organism evidence="4 5">
    <name type="scientific">Bombus vosnesenskii</name>
    <dbReference type="NCBI Taxonomy" id="207650"/>
    <lineage>
        <taxon>Eukaryota</taxon>
        <taxon>Metazoa</taxon>
        <taxon>Ecdysozoa</taxon>
        <taxon>Arthropoda</taxon>
        <taxon>Hexapoda</taxon>
        <taxon>Insecta</taxon>
        <taxon>Pterygota</taxon>
        <taxon>Neoptera</taxon>
        <taxon>Endopterygota</taxon>
        <taxon>Hymenoptera</taxon>
        <taxon>Apocrita</taxon>
        <taxon>Aculeata</taxon>
        <taxon>Apoidea</taxon>
        <taxon>Anthophila</taxon>
        <taxon>Apidae</taxon>
        <taxon>Bombus</taxon>
        <taxon>Pyrobombus</taxon>
    </lineage>
</organism>
<dbReference type="InterPro" id="IPR045227">
    <property type="entry name" value="WDR18/Ipi3/RID3"/>
</dbReference>
<name>A0A6J3K559_9HYME</name>
<dbReference type="Proteomes" id="UP000504631">
    <property type="component" value="Unplaced"/>
</dbReference>
<feature type="repeat" description="WD" evidence="3">
    <location>
        <begin position="271"/>
        <end position="312"/>
    </location>
</feature>
<accession>A0A6J3K559</accession>
<keyword evidence="4" id="KW-1185">Reference proteome</keyword>
<dbReference type="AlphaFoldDB" id="A0A6J3K559"/>
<dbReference type="Gene3D" id="2.130.10.10">
    <property type="entry name" value="YVTN repeat-like/Quinoprotein amine dehydrogenase"/>
    <property type="match status" value="2"/>
</dbReference>
<dbReference type="GO" id="GO:0006364">
    <property type="term" value="P:rRNA processing"/>
    <property type="evidence" value="ECO:0007669"/>
    <property type="project" value="TreeGrafter"/>
</dbReference>